<proteinExistence type="predicted"/>
<dbReference type="Proteomes" id="UP000319040">
    <property type="component" value="Unassembled WGS sequence"/>
</dbReference>
<evidence type="ECO:0000313" key="2">
    <source>
        <dbReference type="Proteomes" id="UP000319040"/>
    </source>
</evidence>
<evidence type="ECO:0000313" key="1">
    <source>
        <dbReference type="EMBL" id="SMO81918.1"/>
    </source>
</evidence>
<dbReference type="EMBL" id="FXTB01000008">
    <property type="protein sequence ID" value="SMO81918.1"/>
    <property type="molecule type" value="Genomic_DNA"/>
</dbReference>
<sequence length="313" mass="35706">MNTSERILVHGPGMMDITDLFYFDKIVYPVVEAYLRPPELAPGYVGYKAQEFIPQDILEKLKDAGLIVTPAEVLLVPDSSELINTFKEGGDVFKNWGQDKAEKYGSALFQICTLVPPLNDSNVSKWLQDIDKKTRDTTKLIEEQKIDAVTKLYRENITSVLTPGWDTVLSLLLPLPCVAPGMPHMDAIIAFLKDNTTIQKRTSLFNWHRDITLNDESNSSLTEKITDILLPRLKTYMQWLKDSGLVVGLRETEFLISLGKSMGNCDIMEKSKYFVLSKRGLSLSQQDKEQRKELAYISYTRRNWKDWFSGIVL</sequence>
<protein>
    <submittedName>
        <fullName evidence="1">Uncharacterized protein</fullName>
    </submittedName>
</protein>
<dbReference type="RefSeq" id="WP_142534187.1">
    <property type="nucleotide sequence ID" value="NZ_FXTB01000008.1"/>
</dbReference>
<name>A0A521EDC8_SACCC</name>
<keyword evidence="2" id="KW-1185">Reference proteome</keyword>
<accession>A0A521EDC8</accession>
<reference evidence="1 2" key="1">
    <citation type="submission" date="2017-05" db="EMBL/GenBank/DDBJ databases">
        <authorList>
            <person name="Varghese N."/>
            <person name="Submissions S."/>
        </authorList>
    </citation>
    <scope>NUCLEOTIDE SEQUENCE [LARGE SCALE GENOMIC DNA]</scope>
    <source>
        <strain evidence="1 2">DSM 27040</strain>
    </source>
</reference>
<gene>
    <name evidence="1" type="ORF">SAMN06265379_108146</name>
</gene>
<organism evidence="1 2">
    <name type="scientific">Saccharicrinis carchari</name>
    <dbReference type="NCBI Taxonomy" id="1168039"/>
    <lineage>
        <taxon>Bacteria</taxon>
        <taxon>Pseudomonadati</taxon>
        <taxon>Bacteroidota</taxon>
        <taxon>Bacteroidia</taxon>
        <taxon>Marinilabiliales</taxon>
        <taxon>Marinilabiliaceae</taxon>
        <taxon>Saccharicrinis</taxon>
    </lineage>
</organism>
<dbReference type="AlphaFoldDB" id="A0A521EDC8"/>